<accession>A5G0T1</accession>
<dbReference type="CDD" id="cd06664">
    <property type="entry name" value="IscU_like"/>
    <property type="match status" value="1"/>
</dbReference>
<organism evidence="2 3">
    <name type="scientific">Acidiphilium cryptum (strain JF-5)</name>
    <dbReference type="NCBI Taxonomy" id="349163"/>
    <lineage>
        <taxon>Bacteria</taxon>
        <taxon>Pseudomonadati</taxon>
        <taxon>Pseudomonadota</taxon>
        <taxon>Alphaproteobacteria</taxon>
        <taxon>Acetobacterales</taxon>
        <taxon>Acidocellaceae</taxon>
        <taxon>Acidiphilium</taxon>
    </lineage>
</organism>
<proteinExistence type="predicted"/>
<dbReference type="eggNOG" id="COG0822">
    <property type="taxonomic scope" value="Bacteria"/>
</dbReference>
<sequence length="151" mass="16091">MSGAADVGDLYQRLIMERARAPLHAGRPARFDAEAEGDNPMCGDRVHLRLSCAGGAIGEVWHETRGCAICVASADLMADAVAGRSRAAAEELADAFEAMVATGAVPDREDFSELRALSGVHEYRSRHRCATLPWQALRAALTKTMETGHGG</sequence>
<dbReference type="AlphaFoldDB" id="A5G0T1"/>
<dbReference type="SUPFAM" id="SSF82649">
    <property type="entry name" value="SufE/NifU"/>
    <property type="match status" value="1"/>
</dbReference>
<dbReference type="KEGG" id="acr:Acry_2268"/>
<reference evidence="2 3" key="1">
    <citation type="submission" date="2007-05" db="EMBL/GenBank/DDBJ databases">
        <title>Complete sequence of chromosome of Acidiphilium cryptum JF-5.</title>
        <authorList>
            <consortium name="US DOE Joint Genome Institute"/>
            <person name="Copeland A."/>
            <person name="Lucas S."/>
            <person name="Lapidus A."/>
            <person name="Barry K."/>
            <person name="Detter J.C."/>
            <person name="Glavina del Rio T."/>
            <person name="Hammon N."/>
            <person name="Israni S."/>
            <person name="Dalin E."/>
            <person name="Tice H."/>
            <person name="Pitluck S."/>
            <person name="Sims D."/>
            <person name="Brettin T."/>
            <person name="Bruce D."/>
            <person name="Han C."/>
            <person name="Schmutz J."/>
            <person name="Larimer F."/>
            <person name="Land M."/>
            <person name="Hauser L."/>
            <person name="Kyrpides N."/>
            <person name="Kim E."/>
            <person name="Magnuson T."/>
            <person name="Richardson P."/>
        </authorList>
    </citation>
    <scope>NUCLEOTIDE SEQUENCE [LARGE SCALE GENOMIC DNA]</scope>
    <source>
        <strain evidence="2 3">JF-5</strain>
    </source>
</reference>
<dbReference type="Pfam" id="PF01592">
    <property type="entry name" value="NifU_N"/>
    <property type="match status" value="1"/>
</dbReference>
<evidence type="ECO:0000259" key="1">
    <source>
        <dbReference type="Pfam" id="PF01592"/>
    </source>
</evidence>
<dbReference type="GO" id="GO:0016226">
    <property type="term" value="P:iron-sulfur cluster assembly"/>
    <property type="evidence" value="ECO:0007669"/>
    <property type="project" value="InterPro"/>
</dbReference>
<dbReference type="InterPro" id="IPR002871">
    <property type="entry name" value="NIF_FeS_clus_asmbl_NifU_N"/>
</dbReference>
<dbReference type="GO" id="GO:0005506">
    <property type="term" value="F:iron ion binding"/>
    <property type="evidence" value="ECO:0007669"/>
    <property type="project" value="InterPro"/>
</dbReference>
<dbReference type="Gene3D" id="3.90.1010.10">
    <property type="match status" value="1"/>
</dbReference>
<dbReference type="Proteomes" id="UP000000245">
    <property type="component" value="Chromosome"/>
</dbReference>
<dbReference type="RefSeq" id="WP_007422209.1">
    <property type="nucleotide sequence ID" value="NC_009484.1"/>
</dbReference>
<dbReference type="GO" id="GO:0051536">
    <property type="term" value="F:iron-sulfur cluster binding"/>
    <property type="evidence" value="ECO:0007669"/>
    <property type="project" value="InterPro"/>
</dbReference>
<protein>
    <submittedName>
        <fullName evidence="2">SUF system FeS assembly protein, NifU family</fullName>
    </submittedName>
</protein>
<keyword evidence="3" id="KW-1185">Reference proteome</keyword>
<dbReference type="STRING" id="349163.Acry_2268"/>
<feature type="domain" description="NIF system FeS cluster assembly NifU N-terminal" evidence="1">
    <location>
        <begin position="11"/>
        <end position="129"/>
    </location>
</feature>
<name>A5G0T1_ACICJ</name>
<dbReference type="NCBIfam" id="TIGR01994">
    <property type="entry name" value="SUF_scaf_2"/>
    <property type="match status" value="1"/>
</dbReference>
<evidence type="ECO:0000313" key="2">
    <source>
        <dbReference type="EMBL" id="ABQ31463.1"/>
    </source>
</evidence>
<gene>
    <name evidence="2" type="ordered locus">Acry_2268</name>
</gene>
<dbReference type="EMBL" id="CP000697">
    <property type="protein sequence ID" value="ABQ31463.1"/>
    <property type="molecule type" value="Genomic_DNA"/>
</dbReference>
<dbReference type="HOGENOM" id="CLU_079283_4_0_5"/>
<evidence type="ECO:0000313" key="3">
    <source>
        <dbReference type="Proteomes" id="UP000000245"/>
    </source>
</evidence>